<dbReference type="OrthoDB" id="4937900at2759"/>
<feature type="region of interest" description="Disordered" evidence="2">
    <location>
        <begin position="37"/>
        <end position="82"/>
    </location>
</feature>
<protein>
    <recommendedName>
        <fullName evidence="3">Zn(2)-C6 fungal-type domain-containing protein</fullName>
    </recommendedName>
</protein>
<dbReference type="EMBL" id="JAGMUU010000008">
    <property type="protein sequence ID" value="KAH7146842.1"/>
    <property type="molecule type" value="Genomic_DNA"/>
</dbReference>
<dbReference type="PANTHER" id="PTHR47784">
    <property type="entry name" value="STEROL UPTAKE CONTROL PROTEIN 2"/>
    <property type="match status" value="1"/>
</dbReference>
<evidence type="ECO:0000256" key="1">
    <source>
        <dbReference type="ARBA" id="ARBA00023242"/>
    </source>
</evidence>
<reference evidence="4" key="1">
    <citation type="journal article" date="2021" name="Nat. Commun.">
        <title>Genetic determinants of endophytism in the Arabidopsis root mycobiome.</title>
        <authorList>
            <person name="Mesny F."/>
            <person name="Miyauchi S."/>
            <person name="Thiergart T."/>
            <person name="Pickel B."/>
            <person name="Atanasova L."/>
            <person name="Karlsson M."/>
            <person name="Huettel B."/>
            <person name="Barry K.W."/>
            <person name="Haridas S."/>
            <person name="Chen C."/>
            <person name="Bauer D."/>
            <person name="Andreopoulos W."/>
            <person name="Pangilinan J."/>
            <person name="LaButti K."/>
            <person name="Riley R."/>
            <person name="Lipzen A."/>
            <person name="Clum A."/>
            <person name="Drula E."/>
            <person name="Henrissat B."/>
            <person name="Kohler A."/>
            <person name="Grigoriev I.V."/>
            <person name="Martin F.M."/>
            <person name="Hacquard S."/>
        </authorList>
    </citation>
    <scope>NUCLEOTIDE SEQUENCE</scope>
    <source>
        <strain evidence="4">MPI-CAGE-AT-0021</strain>
    </source>
</reference>
<dbReference type="InterPro" id="IPR021858">
    <property type="entry name" value="Fun_TF"/>
</dbReference>
<dbReference type="PANTHER" id="PTHR47784:SF4">
    <property type="entry name" value="ZN(II)2CYS6 TRANSCRIPTION FACTOR (EUROFUNG)"/>
    <property type="match status" value="1"/>
</dbReference>
<evidence type="ECO:0000259" key="3">
    <source>
        <dbReference type="PROSITE" id="PS50048"/>
    </source>
</evidence>
<feature type="domain" description="Zn(2)-C6 fungal-type" evidence="3">
    <location>
        <begin position="12"/>
        <end position="42"/>
    </location>
</feature>
<dbReference type="GO" id="GO:0001228">
    <property type="term" value="F:DNA-binding transcription activator activity, RNA polymerase II-specific"/>
    <property type="evidence" value="ECO:0007669"/>
    <property type="project" value="TreeGrafter"/>
</dbReference>
<name>A0A9P9EXK9_9HYPO</name>
<keyword evidence="1" id="KW-0539">Nucleus</keyword>
<gene>
    <name evidence="4" type="ORF">B0J13DRAFT_595249</name>
</gene>
<dbReference type="AlphaFoldDB" id="A0A9P9EXK9"/>
<evidence type="ECO:0000313" key="4">
    <source>
        <dbReference type="EMBL" id="KAH7146842.1"/>
    </source>
</evidence>
<proteinExistence type="predicted"/>
<dbReference type="Proteomes" id="UP000717696">
    <property type="component" value="Unassembled WGS sequence"/>
</dbReference>
<dbReference type="Gene3D" id="4.10.240.10">
    <property type="entry name" value="Zn(2)-C6 fungal-type DNA-binding domain"/>
    <property type="match status" value="1"/>
</dbReference>
<feature type="compositionally biased region" description="Polar residues" evidence="2">
    <location>
        <begin position="58"/>
        <end position="78"/>
    </location>
</feature>
<sequence>MEPTSHRKSRNGCITCKQRHIKCNERLPKCSNCDISEKDCRYPAPRKAKTGASPYEQELTSSTWLHTASTSRKSQSPAPSDDLHKLESEELFTFDHLKLLYHVHENMMDWMMVTEELKPLARFNITSALKTPFLMNQLLALSALHLRTVKPELEDWYKQTAAQLRNRAMRGFKKSLHDTSNSNAISQFLFSSLLALHYLVETVADAPGQDFPSTLRYTLEYFRLQRGARIMGDRSWSTISQSMLGEHLSTTISRFSGDQQTPSEACGLISTMLERSELNQESREACEEAGRVLGSLSRQVQVMGVHALMVWSNIISSRFLMLLERQIPEALVILAHYAVLLHQYKAFWCFGNVGKRLVDGISTLLAGYWANWLPSLEDEGIRET</sequence>
<dbReference type="InterPro" id="IPR001138">
    <property type="entry name" value="Zn2Cys6_DnaBD"/>
</dbReference>
<keyword evidence="5" id="KW-1185">Reference proteome</keyword>
<dbReference type="PROSITE" id="PS00463">
    <property type="entry name" value="ZN2_CY6_FUNGAL_1"/>
    <property type="match status" value="1"/>
</dbReference>
<dbReference type="InterPro" id="IPR053157">
    <property type="entry name" value="Sterol_Uptake_Regulator"/>
</dbReference>
<comment type="caution">
    <text evidence="4">The sequence shown here is derived from an EMBL/GenBank/DDBJ whole genome shotgun (WGS) entry which is preliminary data.</text>
</comment>
<dbReference type="PROSITE" id="PS50048">
    <property type="entry name" value="ZN2_CY6_FUNGAL_2"/>
    <property type="match status" value="1"/>
</dbReference>
<evidence type="ECO:0000256" key="2">
    <source>
        <dbReference type="SAM" id="MobiDB-lite"/>
    </source>
</evidence>
<dbReference type="GO" id="GO:0008270">
    <property type="term" value="F:zinc ion binding"/>
    <property type="evidence" value="ECO:0007669"/>
    <property type="project" value="InterPro"/>
</dbReference>
<dbReference type="InterPro" id="IPR036864">
    <property type="entry name" value="Zn2-C6_fun-type_DNA-bd_sf"/>
</dbReference>
<dbReference type="SUPFAM" id="SSF57701">
    <property type="entry name" value="Zn2/Cys6 DNA-binding domain"/>
    <property type="match status" value="1"/>
</dbReference>
<dbReference type="Pfam" id="PF00172">
    <property type="entry name" value="Zn_clus"/>
    <property type="match status" value="1"/>
</dbReference>
<dbReference type="CDD" id="cd00067">
    <property type="entry name" value="GAL4"/>
    <property type="match status" value="1"/>
</dbReference>
<dbReference type="SMART" id="SM00066">
    <property type="entry name" value="GAL4"/>
    <property type="match status" value="1"/>
</dbReference>
<accession>A0A9P9EXK9</accession>
<organism evidence="4 5">
    <name type="scientific">Dactylonectria estremocensis</name>
    <dbReference type="NCBI Taxonomy" id="1079267"/>
    <lineage>
        <taxon>Eukaryota</taxon>
        <taxon>Fungi</taxon>
        <taxon>Dikarya</taxon>
        <taxon>Ascomycota</taxon>
        <taxon>Pezizomycotina</taxon>
        <taxon>Sordariomycetes</taxon>
        <taxon>Hypocreomycetidae</taxon>
        <taxon>Hypocreales</taxon>
        <taxon>Nectriaceae</taxon>
        <taxon>Dactylonectria</taxon>
    </lineage>
</organism>
<dbReference type="Pfam" id="PF11951">
    <property type="entry name" value="Fungal_trans_2"/>
    <property type="match status" value="1"/>
</dbReference>
<evidence type="ECO:0000313" key="5">
    <source>
        <dbReference type="Proteomes" id="UP000717696"/>
    </source>
</evidence>